<accession>A0A0C3LV61</accession>
<protein>
    <submittedName>
        <fullName evidence="2">Uncharacterized protein</fullName>
    </submittedName>
</protein>
<feature type="compositionally biased region" description="Polar residues" evidence="1">
    <location>
        <begin position="133"/>
        <end position="147"/>
    </location>
</feature>
<gene>
    <name evidence="2" type="ORF">M407DRAFT_93143</name>
</gene>
<feature type="region of interest" description="Disordered" evidence="1">
    <location>
        <begin position="85"/>
        <end position="183"/>
    </location>
</feature>
<proteinExistence type="predicted"/>
<sequence length="334" mass="37205">MSDSESDEITFTGYAPGKFIAAVGRHAHSEGKHQDNEWQADFAVGCFQGSGKVMRWYATLEEDVQTDWDKLSKELIERFGDADVKGSGARAEAELTVEKQEDKDGAESERQDEDQYTPETENRTESELFDTTAPHSPASTYTGYNTPLPTPPISRTGRIKLADDDDPEAKPRWVSKRRNGNGAHTACDNAMDAMVISYESRCGSKDRLGVQSRADPECEDAWLGVTWPGRHSDDWTKNPTLVAAFATVTHDKTGTKWVSSSNRDEGATEHEVFRVSEDDTMEIEYLEDDGKTHHLGVVVACYGGIYLTQDPEGFIRATGCGKRIRKVRLVFEHI</sequence>
<feature type="compositionally biased region" description="Basic and acidic residues" evidence="1">
    <location>
        <begin position="91"/>
        <end position="109"/>
    </location>
</feature>
<dbReference type="AlphaFoldDB" id="A0A0C3LV61"/>
<keyword evidence="3" id="KW-1185">Reference proteome</keyword>
<organism evidence="2 3">
    <name type="scientific">Tulasnella calospora MUT 4182</name>
    <dbReference type="NCBI Taxonomy" id="1051891"/>
    <lineage>
        <taxon>Eukaryota</taxon>
        <taxon>Fungi</taxon>
        <taxon>Dikarya</taxon>
        <taxon>Basidiomycota</taxon>
        <taxon>Agaricomycotina</taxon>
        <taxon>Agaricomycetes</taxon>
        <taxon>Cantharellales</taxon>
        <taxon>Tulasnellaceae</taxon>
        <taxon>Tulasnella</taxon>
    </lineage>
</organism>
<name>A0A0C3LV61_9AGAM</name>
<dbReference type="HOGENOM" id="CLU_061438_0_0_1"/>
<evidence type="ECO:0000256" key="1">
    <source>
        <dbReference type="SAM" id="MobiDB-lite"/>
    </source>
</evidence>
<evidence type="ECO:0000313" key="2">
    <source>
        <dbReference type="EMBL" id="KIO25277.1"/>
    </source>
</evidence>
<reference evidence="3" key="2">
    <citation type="submission" date="2015-01" db="EMBL/GenBank/DDBJ databases">
        <title>Evolutionary Origins and Diversification of the Mycorrhizal Mutualists.</title>
        <authorList>
            <consortium name="DOE Joint Genome Institute"/>
            <consortium name="Mycorrhizal Genomics Consortium"/>
            <person name="Kohler A."/>
            <person name="Kuo A."/>
            <person name="Nagy L.G."/>
            <person name="Floudas D."/>
            <person name="Copeland A."/>
            <person name="Barry K.W."/>
            <person name="Cichocki N."/>
            <person name="Veneault-Fourrey C."/>
            <person name="LaButti K."/>
            <person name="Lindquist E.A."/>
            <person name="Lipzen A."/>
            <person name="Lundell T."/>
            <person name="Morin E."/>
            <person name="Murat C."/>
            <person name="Riley R."/>
            <person name="Ohm R."/>
            <person name="Sun H."/>
            <person name="Tunlid A."/>
            <person name="Henrissat B."/>
            <person name="Grigoriev I.V."/>
            <person name="Hibbett D.S."/>
            <person name="Martin F."/>
        </authorList>
    </citation>
    <scope>NUCLEOTIDE SEQUENCE [LARGE SCALE GENOMIC DNA]</scope>
    <source>
        <strain evidence="3">MUT 4182</strain>
    </source>
</reference>
<evidence type="ECO:0000313" key="3">
    <source>
        <dbReference type="Proteomes" id="UP000054248"/>
    </source>
</evidence>
<reference evidence="2 3" key="1">
    <citation type="submission" date="2014-04" db="EMBL/GenBank/DDBJ databases">
        <authorList>
            <consortium name="DOE Joint Genome Institute"/>
            <person name="Kuo A."/>
            <person name="Girlanda M."/>
            <person name="Perotto S."/>
            <person name="Kohler A."/>
            <person name="Nagy L.G."/>
            <person name="Floudas D."/>
            <person name="Copeland A."/>
            <person name="Barry K.W."/>
            <person name="Cichocki N."/>
            <person name="Veneault-Fourrey C."/>
            <person name="LaButti K."/>
            <person name="Lindquist E.A."/>
            <person name="Lipzen A."/>
            <person name="Lundell T."/>
            <person name="Morin E."/>
            <person name="Murat C."/>
            <person name="Sun H."/>
            <person name="Tunlid A."/>
            <person name="Henrissat B."/>
            <person name="Grigoriev I.V."/>
            <person name="Hibbett D.S."/>
            <person name="Martin F."/>
            <person name="Nordberg H.P."/>
            <person name="Cantor M.N."/>
            <person name="Hua S.X."/>
        </authorList>
    </citation>
    <scope>NUCLEOTIDE SEQUENCE [LARGE SCALE GENOMIC DNA]</scope>
    <source>
        <strain evidence="2 3">MUT 4182</strain>
    </source>
</reference>
<dbReference type="Proteomes" id="UP000054248">
    <property type="component" value="Unassembled WGS sequence"/>
</dbReference>
<dbReference type="OrthoDB" id="3153415at2759"/>
<dbReference type="EMBL" id="KN823045">
    <property type="protein sequence ID" value="KIO25277.1"/>
    <property type="molecule type" value="Genomic_DNA"/>
</dbReference>